<accession>A0AAW1RJV7</accession>
<protein>
    <submittedName>
        <fullName evidence="4">Uncharacterized protein</fullName>
    </submittedName>
</protein>
<name>A0AAW1RJV7_9CHLO</name>
<evidence type="ECO:0000256" key="2">
    <source>
        <dbReference type="ARBA" id="ARBA00022980"/>
    </source>
</evidence>
<keyword evidence="5" id="KW-1185">Reference proteome</keyword>
<comment type="similarity">
    <text evidence="1">Belongs to the universal ribosomal protein uL10 family.</text>
</comment>
<dbReference type="AlphaFoldDB" id="A0AAW1RJV7"/>
<comment type="caution">
    <text evidence="4">The sequence shown here is derived from an EMBL/GenBank/DDBJ whole genome shotgun (WGS) entry which is preliminary data.</text>
</comment>
<keyword evidence="2" id="KW-0689">Ribosomal protein</keyword>
<dbReference type="Gene3D" id="3.30.70.1730">
    <property type="match status" value="1"/>
</dbReference>
<evidence type="ECO:0000313" key="5">
    <source>
        <dbReference type="Proteomes" id="UP001485043"/>
    </source>
</evidence>
<proteinExistence type="inferred from homology"/>
<dbReference type="InterPro" id="IPR001790">
    <property type="entry name" value="Ribosomal_uL10"/>
</dbReference>
<evidence type="ECO:0000256" key="1">
    <source>
        <dbReference type="ARBA" id="ARBA00008889"/>
    </source>
</evidence>
<evidence type="ECO:0000256" key="3">
    <source>
        <dbReference type="ARBA" id="ARBA00023274"/>
    </source>
</evidence>
<evidence type="ECO:0000313" key="4">
    <source>
        <dbReference type="EMBL" id="KAK9834121.1"/>
    </source>
</evidence>
<dbReference type="InterPro" id="IPR047865">
    <property type="entry name" value="Ribosomal_uL10_bac_type"/>
</dbReference>
<dbReference type="PANTHER" id="PTHR11560">
    <property type="entry name" value="39S RIBOSOMAL PROTEIN L10, MITOCHONDRIAL"/>
    <property type="match status" value="1"/>
</dbReference>
<gene>
    <name evidence="4" type="ORF">WJX84_004083</name>
</gene>
<reference evidence="4 5" key="1">
    <citation type="journal article" date="2024" name="Nat. Commun.">
        <title>Phylogenomics reveals the evolutionary origins of lichenization in chlorophyte algae.</title>
        <authorList>
            <person name="Puginier C."/>
            <person name="Libourel C."/>
            <person name="Otte J."/>
            <person name="Skaloud P."/>
            <person name="Haon M."/>
            <person name="Grisel S."/>
            <person name="Petersen M."/>
            <person name="Berrin J.G."/>
            <person name="Delaux P.M."/>
            <person name="Dal Grande F."/>
            <person name="Keller J."/>
        </authorList>
    </citation>
    <scope>NUCLEOTIDE SEQUENCE [LARGE SCALE GENOMIC DNA]</scope>
    <source>
        <strain evidence="4 5">SAG 2523</strain>
    </source>
</reference>
<dbReference type="SUPFAM" id="SSF160369">
    <property type="entry name" value="Ribosomal protein L10-like"/>
    <property type="match status" value="1"/>
</dbReference>
<keyword evidence="3" id="KW-0687">Ribonucleoprotein</keyword>
<dbReference type="EMBL" id="JALJOV010002127">
    <property type="protein sequence ID" value="KAK9834121.1"/>
    <property type="molecule type" value="Genomic_DNA"/>
</dbReference>
<dbReference type="Proteomes" id="UP001485043">
    <property type="component" value="Unassembled WGS sequence"/>
</dbReference>
<dbReference type="InterPro" id="IPR043141">
    <property type="entry name" value="Ribosomal_uL10-like_sf"/>
</dbReference>
<dbReference type="GO" id="GO:1990904">
    <property type="term" value="C:ribonucleoprotein complex"/>
    <property type="evidence" value="ECO:0007669"/>
    <property type="project" value="UniProtKB-KW"/>
</dbReference>
<dbReference type="GO" id="GO:0005840">
    <property type="term" value="C:ribosome"/>
    <property type="evidence" value="ECO:0007669"/>
    <property type="project" value="UniProtKB-KW"/>
</dbReference>
<sequence>MVLSGQTAPLCRSCQALQGRPLLTGRPSVPGSRALYNRGQLQIQNAISRAKKEATVAKLVHHLETSALCFGVRYKYIGVKDVDSLRQALPEGSAFVVCKNTLMRIASDQAGAAGWDVLKPATEGENAWLFIDEDNVSKAVKAFLEFEKKLVERIPKDQRSKRPPPTAVSGGAMITAGEAGRFLDMAGVRALKDAPTKTDLMLKLAIMIKKIPRSLAVSIKLVPTKLGWAIAALADGDENKDLLVGDVFPKEKAASETAA</sequence>
<dbReference type="Pfam" id="PF00466">
    <property type="entry name" value="Ribosomal_L10"/>
    <property type="match status" value="1"/>
</dbReference>
<organism evidence="4 5">
    <name type="scientific">Apatococcus fuscideae</name>
    <dbReference type="NCBI Taxonomy" id="2026836"/>
    <lineage>
        <taxon>Eukaryota</taxon>
        <taxon>Viridiplantae</taxon>
        <taxon>Chlorophyta</taxon>
        <taxon>core chlorophytes</taxon>
        <taxon>Trebouxiophyceae</taxon>
        <taxon>Chlorellales</taxon>
        <taxon>Chlorellaceae</taxon>
        <taxon>Apatococcus</taxon>
    </lineage>
</organism>